<dbReference type="SUPFAM" id="SSF54001">
    <property type="entry name" value="Cysteine proteinases"/>
    <property type="match status" value="1"/>
</dbReference>
<dbReference type="Proteomes" id="UP000199184">
    <property type="component" value="Unassembled WGS sequence"/>
</dbReference>
<proteinExistence type="predicted"/>
<gene>
    <name evidence="1" type="ORF">GA0061098_1016151</name>
</gene>
<name>A0A1C3XJB5_9BRAD</name>
<dbReference type="InterPro" id="IPR038765">
    <property type="entry name" value="Papain-like_cys_pep_sf"/>
</dbReference>
<keyword evidence="2" id="KW-1185">Reference proteome</keyword>
<reference evidence="2" key="1">
    <citation type="submission" date="2016-08" db="EMBL/GenBank/DDBJ databases">
        <authorList>
            <person name="Varghese N."/>
            <person name="Submissions Spin"/>
        </authorList>
    </citation>
    <scope>NUCLEOTIDE SEQUENCE [LARGE SCALE GENOMIC DNA]</scope>
    <source>
        <strain evidence="2">ERR11</strain>
    </source>
</reference>
<dbReference type="RefSeq" id="WP_091964097.1">
    <property type="nucleotide sequence ID" value="NZ_FMAI01000016.1"/>
</dbReference>
<evidence type="ECO:0000313" key="2">
    <source>
        <dbReference type="Proteomes" id="UP000199184"/>
    </source>
</evidence>
<dbReference type="Gene3D" id="3.90.1720.10">
    <property type="entry name" value="endopeptidase domain like (from Nostoc punctiforme)"/>
    <property type="match status" value="1"/>
</dbReference>
<evidence type="ECO:0008006" key="3">
    <source>
        <dbReference type="Google" id="ProtNLM"/>
    </source>
</evidence>
<dbReference type="AlphaFoldDB" id="A0A1C3XJB5"/>
<accession>A0A1C3XJB5</accession>
<organism evidence="1 2">
    <name type="scientific">Bradyrhizobium shewense</name>
    <dbReference type="NCBI Taxonomy" id="1761772"/>
    <lineage>
        <taxon>Bacteria</taxon>
        <taxon>Pseudomonadati</taxon>
        <taxon>Pseudomonadota</taxon>
        <taxon>Alphaproteobacteria</taxon>
        <taxon>Hyphomicrobiales</taxon>
        <taxon>Nitrobacteraceae</taxon>
        <taxon>Bradyrhizobium</taxon>
    </lineage>
</organism>
<dbReference type="EMBL" id="FMAI01000016">
    <property type="protein sequence ID" value="SCB52064.1"/>
    <property type="molecule type" value="Genomic_DNA"/>
</dbReference>
<sequence length="224" mass="25290">MSTTLAGGHISKRKVTPRTAIPEHVRANGKWPDFEKWHPGDVILVKSKTPDPISRVIEAVQTTGYGADYAKWTHVAIYLGDGLMLCEAQIDPPQRIFSVMVSHIWDYFTEHEILLRRSKWALDKEKGWAIATAAATRIGMAYDWQFIVKLAAERLVGGKDFLVTDQTRKISADRYVCSSLYSTAHAWVTRVTITDLTNGLCIPAFLAADQEHMRTIEFDWLEIG</sequence>
<protein>
    <recommendedName>
        <fullName evidence="3">Permuted papain-like amidase enzyme, YaeF/YiiX, C92 family</fullName>
    </recommendedName>
</protein>
<evidence type="ECO:0000313" key="1">
    <source>
        <dbReference type="EMBL" id="SCB52064.1"/>
    </source>
</evidence>